<reference evidence="2 3" key="1">
    <citation type="submission" date="2016-05" db="EMBL/GenBank/DDBJ databases">
        <title>A degradative enzymes factory behind the ericoid mycorrhizal symbiosis.</title>
        <authorList>
            <consortium name="DOE Joint Genome Institute"/>
            <person name="Martino E."/>
            <person name="Morin E."/>
            <person name="Grelet G."/>
            <person name="Kuo A."/>
            <person name="Kohler A."/>
            <person name="Daghino S."/>
            <person name="Barry K."/>
            <person name="Choi C."/>
            <person name="Cichocki N."/>
            <person name="Clum A."/>
            <person name="Copeland A."/>
            <person name="Hainaut M."/>
            <person name="Haridas S."/>
            <person name="Labutti K."/>
            <person name="Lindquist E."/>
            <person name="Lipzen A."/>
            <person name="Khouja H.-R."/>
            <person name="Murat C."/>
            <person name="Ohm R."/>
            <person name="Olson A."/>
            <person name="Spatafora J."/>
            <person name="Veneault-Fourrey C."/>
            <person name="Henrissat B."/>
            <person name="Grigoriev I."/>
            <person name="Martin F."/>
            <person name="Perotto S."/>
        </authorList>
    </citation>
    <scope>NUCLEOTIDE SEQUENCE [LARGE SCALE GENOMIC DNA]</scope>
    <source>
        <strain evidence="2 3">UAMH 7357</strain>
    </source>
</reference>
<dbReference type="OrthoDB" id="5386682at2759"/>
<proteinExistence type="predicted"/>
<organism evidence="2 3">
    <name type="scientific">Hyaloscypha hepaticicola</name>
    <dbReference type="NCBI Taxonomy" id="2082293"/>
    <lineage>
        <taxon>Eukaryota</taxon>
        <taxon>Fungi</taxon>
        <taxon>Dikarya</taxon>
        <taxon>Ascomycota</taxon>
        <taxon>Pezizomycotina</taxon>
        <taxon>Leotiomycetes</taxon>
        <taxon>Helotiales</taxon>
        <taxon>Hyaloscyphaceae</taxon>
        <taxon>Hyaloscypha</taxon>
    </lineage>
</organism>
<dbReference type="EMBL" id="KZ613572">
    <property type="protein sequence ID" value="PMD12036.1"/>
    <property type="molecule type" value="Genomic_DNA"/>
</dbReference>
<feature type="non-terminal residue" evidence="2">
    <location>
        <position position="1"/>
    </location>
</feature>
<keyword evidence="3" id="KW-1185">Reference proteome</keyword>
<dbReference type="AlphaFoldDB" id="A0A2J6PDR1"/>
<dbReference type="Proteomes" id="UP000235672">
    <property type="component" value="Unassembled WGS sequence"/>
</dbReference>
<dbReference type="InterPro" id="IPR010730">
    <property type="entry name" value="HET"/>
</dbReference>
<evidence type="ECO:0000313" key="2">
    <source>
        <dbReference type="EMBL" id="PMD12036.1"/>
    </source>
</evidence>
<evidence type="ECO:0000259" key="1">
    <source>
        <dbReference type="Pfam" id="PF06985"/>
    </source>
</evidence>
<evidence type="ECO:0000313" key="3">
    <source>
        <dbReference type="Proteomes" id="UP000235672"/>
    </source>
</evidence>
<protein>
    <recommendedName>
        <fullName evidence="1">Heterokaryon incompatibility domain-containing protein</fullName>
    </recommendedName>
</protein>
<feature type="domain" description="Heterokaryon incompatibility" evidence="1">
    <location>
        <begin position="1"/>
        <end position="55"/>
    </location>
</feature>
<accession>A0A2J6PDR1</accession>
<sequence length="55" mass="6769">ITKNYYNTLYNLIRNSKIRTIWINIVYINQSNSSEKNYQVPLIPDIYRRTKRVYI</sequence>
<dbReference type="Pfam" id="PF06985">
    <property type="entry name" value="HET"/>
    <property type="match status" value="1"/>
</dbReference>
<name>A0A2J6PDR1_9HELO</name>
<gene>
    <name evidence="2" type="ORF">NA56DRAFT_587858</name>
</gene>